<dbReference type="EMBL" id="CAJOBC010008986">
    <property type="protein sequence ID" value="CAF3976129.1"/>
    <property type="molecule type" value="Genomic_DNA"/>
</dbReference>
<evidence type="ECO:0000259" key="11">
    <source>
        <dbReference type="PROSITE" id="PS50054"/>
    </source>
</evidence>
<dbReference type="InterPro" id="IPR016130">
    <property type="entry name" value="Tyr_Pase_AS"/>
</dbReference>
<dbReference type="SUPFAM" id="SSF52799">
    <property type="entry name" value="(Phosphotyrosine protein) phosphatases II"/>
    <property type="match status" value="1"/>
</dbReference>
<dbReference type="PANTHER" id="PTHR45848:SF4">
    <property type="entry name" value="DUAL SPECIFICITY PROTEIN PHOSPHATASE 12"/>
    <property type="match status" value="1"/>
</dbReference>
<feature type="domain" description="Tyrosine specific protein phosphatases" evidence="12">
    <location>
        <begin position="67"/>
        <end position="131"/>
    </location>
</feature>
<gene>
    <name evidence="13" type="ORF">GPM918_LOCUS24266</name>
    <name evidence="14" type="ORF">SRO942_LOCUS24265</name>
</gene>
<keyword evidence="4" id="KW-0963">Cytoplasm</keyword>
<evidence type="ECO:0000256" key="9">
    <source>
        <dbReference type="ARBA" id="ARBA00048336"/>
    </source>
</evidence>
<organism evidence="13 15">
    <name type="scientific">Didymodactylos carnosus</name>
    <dbReference type="NCBI Taxonomy" id="1234261"/>
    <lineage>
        <taxon>Eukaryota</taxon>
        <taxon>Metazoa</taxon>
        <taxon>Spiralia</taxon>
        <taxon>Gnathifera</taxon>
        <taxon>Rotifera</taxon>
        <taxon>Eurotatoria</taxon>
        <taxon>Bdelloidea</taxon>
        <taxon>Philodinida</taxon>
        <taxon>Philodinidae</taxon>
        <taxon>Didymodactylos</taxon>
    </lineage>
</organism>
<evidence type="ECO:0000256" key="6">
    <source>
        <dbReference type="ARBA" id="ARBA00022912"/>
    </source>
</evidence>
<comment type="subcellular location">
    <subcellularLocation>
        <location evidence="2">Cytoplasm</location>
    </subcellularLocation>
    <subcellularLocation>
        <location evidence="1">Nucleus</location>
    </subcellularLocation>
</comment>
<evidence type="ECO:0000256" key="1">
    <source>
        <dbReference type="ARBA" id="ARBA00004123"/>
    </source>
</evidence>
<dbReference type="PROSITE" id="PS00383">
    <property type="entry name" value="TYR_PHOSPHATASE_1"/>
    <property type="match status" value="1"/>
</dbReference>
<dbReference type="GO" id="GO:0005737">
    <property type="term" value="C:cytoplasm"/>
    <property type="evidence" value="ECO:0007669"/>
    <property type="project" value="UniProtKB-SubCell"/>
</dbReference>
<dbReference type="FunFam" id="3.90.190.10:FF:000056">
    <property type="entry name" value="Dual specificity phosphatase 12"/>
    <property type="match status" value="1"/>
</dbReference>
<dbReference type="AlphaFoldDB" id="A0A814X7S4"/>
<evidence type="ECO:0000256" key="3">
    <source>
        <dbReference type="ARBA" id="ARBA00008601"/>
    </source>
</evidence>
<evidence type="ECO:0008006" key="16">
    <source>
        <dbReference type="Google" id="ProtNLM"/>
    </source>
</evidence>
<evidence type="ECO:0000256" key="7">
    <source>
        <dbReference type="ARBA" id="ARBA00023242"/>
    </source>
</evidence>
<comment type="catalytic activity">
    <reaction evidence="10">
        <text>O-phospho-L-tyrosyl-[protein] + H2O = L-tyrosyl-[protein] + phosphate</text>
        <dbReference type="Rhea" id="RHEA:10684"/>
        <dbReference type="Rhea" id="RHEA-COMP:10136"/>
        <dbReference type="Rhea" id="RHEA-COMP:20101"/>
        <dbReference type="ChEBI" id="CHEBI:15377"/>
        <dbReference type="ChEBI" id="CHEBI:43474"/>
        <dbReference type="ChEBI" id="CHEBI:46858"/>
        <dbReference type="ChEBI" id="CHEBI:61978"/>
        <dbReference type="EC" id="3.1.3.48"/>
    </reaction>
</comment>
<dbReference type="GO" id="GO:0008138">
    <property type="term" value="F:protein tyrosine/serine/threonine phosphatase activity"/>
    <property type="evidence" value="ECO:0007669"/>
    <property type="project" value="TreeGrafter"/>
</dbReference>
<keyword evidence="5" id="KW-0378">Hydrolase</keyword>
<dbReference type="Pfam" id="PF00782">
    <property type="entry name" value="DSPc"/>
    <property type="match status" value="1"/>
</dbReference>
<evidence type="ECO:0000256" key="4">
    <source>
        <dbReference type="ARBA" id="ARBA00022490"/>
    </source>
</evidence>
<keyword evidence="6" id="KW-0904">Protein phosphatase</keyword>
<comment type="similarity">
    <text evidence="3">Belongs to the protein-tyrosine phosphatase family. Non-receptor class dual specificity subfamily.</text>
</comment>
<dbReference type="GO" id="GO:0004725">
    <property type="term" value="F:protein tyrosine phosphatase activity"/>
    <property type="evidence" value="ECO:0007669"/>
    <property type="project" value="UniProtKB-EC"/>
</dbReference>
<dbReference type="Proteomes" id="UP000663829">
    <property type="component" value="Unassembled WGS sequence"/>
</dbReference>
<comment type="catalytic activity">
    <reaction evidence="9">
        <text>O-phospho-L-threonyl-[protein] + H2O = L-threonyl-[protein] + phosphate</text>
        <dbReference type="Rhea" id="RHEA:47004"/>
        <dbReference type="Rhea" id="RHEA-COMP:11060"/>
        <dbReference type="Rhea" id="RHEA-COMP:11605"/>
        <dbReference type="ChEBI" id="CHEBI:15377"/>
        <dbReference type="ChEBI" id="CHEBI:30013"/>
        <dbReference type="ChEBI" id="CHEBI:43474"/>
        <dbReference type="ChEBI" id="CHEBI:61977"/>
        <dbReference type="EC" id="3.1.3.16"/>
    </reaction>
</comment>
<protein>
    <recommendedName>
        <fullName evidence="16">Protein-tyrosine-phosphatase</fullName>
    </recommendedName>
</protein>
<keyword evidence="7" id="KW-0539">Nucleus</keyword>
<name>A0A814X7S4_9BILA</name>
<evidence type="ECO:0000313" key="14">
    <source>
        <dbReference type="EMBL" id="CAF3976129.1"/>
    </source>
</evidence>
<dbReference type="PROSITE" id="PS50056">
    <property type="entry name" value="TYR_PHOSPHATASE_2"/>
    <property type="match status" value="1"/>
</dbReference>
<dbReference type="GO" id="GO:0005634">
    <property type="term" value="C:nucleus"/>
    <property type="evidence" value="ECO:0007669"/>
    <property type="project" value="UniProtKB-SubCell"/>
</dbReference>
<dbReference type="EMBL" id="CAJNOQ010008984">
    <property type="protein sequence ID" value="CAF1212158.1"/>
    <property type="molecule type" value="Genomic_DNA"/>
</dbReference>
<evidence type="ECO:0000259" key="12">
    <source>
        <dbReference type="PROSITE" id="PS50056"/>
    </source>
</evidence>
<feature type="non-terminal residue" evidence="13">
    <location>
        <position position="1"/>
    </location>
</feature>
<evidence type="ECO:0000313" key="13">
    <source>
        <dbReference type="EMBL" id="CAF1212158.1"/>
    </source>
</evidence>
<evidence type="ECO:0000256" key="10">
    <source>
        <dbReference type="ARBA" id="ARBA00051722"/>
    </source>
</evidence>
<dbReference type="Proteomes" id="UP000681722">
    <property type="component" value="Unassembled WGS sequence"/>
</dbReference>
<feature type="domain" description="Tyrosine-protein phosphatase" evidence="11">
    <location>
        <begin position="8"/>
        <end position="150"/>
    </location>
</feature>
<proteinExistence type="inferred from homology"/>
<dbReference type="CDD" id="cd14498">
    <property type="entry name" value="DSP"/>
    <property type="match status" value="1"/>
</dbReference>
<evidence type="ECO:0000313" key="15">
    <source>
        <dbReference type="Proteomes" id="UP000663829"/>
    </source>
</evidence>
<dbReference type="InterPro" id="IPR029021">
    <property type="entry name" value="Prot-tyrosine_phosphatase-like"/>
</dbReference>
<dbReference type="InterPro" id="IPR020422">
    <property type="entry name" value="TYR_PHOSPHATASE_DUAL_dom"/>
</dbReference>
<dbReference type="PROSITE" id="PS50054">
    <property type="entry name" value="TYR_PHOSPHATASE_DUAL"/>
    <property type="match status" value="1"/>
</dbReference>
<evidence type="ECO:0000256" key="2">
    <source>
        <dbReference type="ARBA" id="ARBA00004496"/>
    </source>
</evidence>
<reference evidence="13" key="1">
    <citation type="submission" date="2021-02" db="EMBL/GenBank/DDBJ databases">
        <authorList>
            <person name="Nowell W R."/>
        </authorList>
    </citation>
    <scope>NUCLEOTIDE SEQUENCE</scope>
</reference>
<dbReference type="InterPro" id="IPR011990">
    <property type="entry name" value="TPR-like_helical_dom_sf"/>
</dbReference>
<sequence>IIDEKMFTADQIDDHVWLGNLGSSENYQMLDMYNISHVLTVLDYEPTYTADDQRIRLYIPAQDVSSTDLLTQFDQCYQFIDLATRNEQNVLIHCYAGRSRSGTIALMYMMKKYKMTMDEALEILIKQRPDISPNEGFQKQLELFHSMNYQLDKSHLKYHQFQLECIRLQYIERYGIKNKNELKDKLCHLLSVVVVDPLALKEQPTVEFHCKQCHRKLFTNLDVLTEHQHSVEQPDYLNIDYLVWIVDSFGPYCHGDIKCPDCQFLDNENVFTVLSALALLDDDTSVIDKLKQTSVTSGIEIKDDIEPIDDDNVAAAKRLKELADNAHNRKDFEAIKHYTQAIVLSGLPDKDRAILYYNRISIEQSEKKLRQRIIQNDPGQAAVFTGHQYRDDGTDVKQKYERAAQFYGKAANLDNTEGQYNLVLLTARAAEKLQLPCFLAYESNNKLLLTQIYNFQSTTDDSITPTTTSITMSIKAKSRLSDPCQTEIIEAQRKSNTIFRCRINTAVMSTVKPLFQQQSPESLIGLKLITLKEMDPTKDLVYNGYTLSLTMNQVSITHQLDW</sequence>
<dbReference type="GO" id="GO:0004722">
    <property type="term" value="F:protein serine/threonine phosphatase activity"/>
    <property type="evidence" value="ECO:0007669"/>
    <property type="project" value="UniProtKB-EC"/>
</dbReference>
<dbReference type="InterPro" id="IPR000340">
    <property type="entry name" value="Dual-sp_phosphatase_cat-dom"/>
</dbReference>
<dbReference type="PANTHER" id="PTHR45848">
    <property type="entry name" value="DUAL SPECIFICITY PROTEIN PHOSPHATASE 12 FAMILY MEMBER"/>
    <property type="match status" value="1"/>
</dbReference>
<dbReference type="SUPFAM" id="SSF81901">
    <property type="entry name" value="HCP-like"/>
    <property type="match status" value="1"/>
</dbReference>
<keyword evidence="15" id="KW-1185">Reference proteome</keyword>
<dbReference type="OrthoDB" id="2017893at2759"/>
<accession>A0A814X7S4</accession>
<dbReference type="SMART" id="SM00195">
    <property type="entry name" value="DSPc"/>
    <property type="match status" value="1"/>
</dbReference>
<evidence type="ECO:0000256" key="8">
    <source>
        <dbReference type="ARBA" id="ARBA00047761"/>
    </source>
</evidence>
<dbReference type="Gene3D" id="3.90.190.10">
    <property type="entry name" value="Protein tyrosine phosphatase superfamily"/>
    <property type="match status" value="1"/>
</dbReference>
<comment type="catalytic activity">
    <reaction evidence="8">
        <text>O-phospho-L-seryl-[protein] + H2O = L-seryl-[protein] + phosphate</text>
        <dbReference type="Rhea" id="RHEA:20629"/>
        <dbReference type="Rhea" id="RHEA-COMP:9863"/>
        <dbReference type="Rhea" id="RHEA-COMP:11604"/>
        <dbReference type="ChEBI" id="CHEBI:15377"/>
        <dbReference type="ChEBI" id="CHEBI:29999"/>
        <dbReference type="ChEBI" id="CHEBI:43474"/>
        <dbReference type="ChEBI" id="CHEBI:83421"/>
        <dbReference type="EC" id="3.1.3.16"/>
    </reaction>
</comment>
<dbReference type="InterPro" id="IPR000387">
    <property type="entry name" value="Tyr_Pase_dom"/>
</dbReference>
<comment type="caution">
    <text evidence="13">The sequence shown here is derived from an EMBL/GenBank/DDBJ whole genome shotgun (WGS) entry which is preliminary data.</text>
</comment>
<evidence type="ECO:0000256" key="5">
    <source>
        <dbReference type="ARBA" id="ARBA00022801"/>
    </source>
</evidence>
<dbReference type="Gene3D" id="1.25.40.10">
    <property type="entry name" value="Tetratricopeptide repeat domain"/>
    <property type="match status" value="1"/>
</dbReference>